<accession>A0A286HMU5</accession>
<dbReference type="EMBL" id="OCPC01000001">
    <property type="protein sequence ID" value="SOE08806.1"/>
    <property type="molecule type" value="Genomic_DNA"/>
</dbReference>
<sequence>MTNRPEFLQNSIIIAAHPDDEMLWFGAVLHQVDKVLLVFEDFWPDPSIGAVRSKALSNFPRPNVSSLKIPEAATYGCADWQNPKLSPYGIELRSVTELRDLKQTLLRAVGKGSPASKRIRSTYRDNFERLVRELRPQLSPETNVFTHNPWGEYGHEDHVQVFRAVDFLRKEIGFKLWISNYCSERALPLATTYFDDREKDAVHLPVNKPFCEEVAQVYRDAGCWTWSDTWKWFDYEFYMQAPTEQSNPKTQGKLFPLNMFNIEPV</sequence>
<protein>
    <recommendedName>
        <fullName evidence="3">GlcNAc-PI de-N-acetylase</fullName>
    </recommendedName>
</protein>
<dbReference type="AlphaFoldDB" id="A0A286HMU5"/>
<reference evidence="2" key="1">
    <citation type="submission" date="2017-08" db="EMBL/GenBank/DDBJ databases">
        <authorList>
            <person name="Varghese N."/>
            <person name="Submissions S."/>
        </authorList>
    </citation>
    <scope>NUCLEOTIDE SEQUENCE [LARGE SCALE GENOMIC DNA]</scope>
    <source>
        <strain evidence="2">KCTC 23107</strain>
    </source>
</reference>
<name>A0A286HMU5_9HYPH</name>
<dbReference type="Gene3D" id="3.40.50.10320">
    <property type="entry name" value="LmbE-like"/>
    <property type="match status" value="1"/>
</dbReference>
<evidence type="ECO:0000313" key="1">
    <source>
        <dbReference type="EMBL" id="SOE08806.1"/>
    </source>
</evidence>
<organism evidence="1 2">
    <name type="scientific">Hoeflea halophila</name>
    <dbReference type="NCBI Taxonomy" id="714899"/>
    <lineage>
        <taxon>Bacteria</taxon>
        <taxon>Pseudomonadati</taxon>
        <taxon>Pseudomonadota</taxon>
        <taxon>Alphaproteobacteria</taxon>
        <taxon>Hyphomicrobiales</taxon>
        <taxon>Rhizobiaceae</taxon>
        <taxon>Hoeflea</taxon>
    </lineage>
</organism>
<dbReference type="InterPro" id="IPR024078">
    <property type="entry name" value="LmbE-like_dom_sf"/>
</dbReference>
<evidence type="ECO:0008006" key="3">
    <source>
        <dbReference type="Google" id="ProtNLM"/>
    </source>
</evidence>
<keyword evidence="2" id="KW-1185">Reference proteome</keyword>
<gene>
    <name evidence="1" type="ORF">SAMN05877838_0536</name>
</gene>
<evidence type="ECO:0000313" key="2">
    <source>
        <dbReference type="Proteomes" id="UP000219465"/>
    </source>
</evidence>
<proteinExistence type="predicted"/>
<dbReference type="SUPFAM" id="SSF102588">
    <property type="entry name" value="LmbE-like"/>
    <property type="match status" value="1"/>
</dbReference>
<dbReference type="Proteomes" id="UP000219465">
    <property type="component" value="Unassembled WGS sequence"/>
</dbReference>